<gene>
    <name evidence="2" type="ORF">DFW101_1979</name>
</gene>
<name>G7Q6Q0_9BACT</name>
<dbReference type="EMBL" id="CM001368">
    <property type="protein sequence ID" value="EHJ47985.1"/>
    <property type="molecule type" value="Genomic_DNA"/>
</dbReference>
<dbReference type="eggNOG" id="ENOG5031H3B">
    <property type="taxonomic scope" value="Bacteria"/>
</dbReference>
<keyword evidence="1" id="KW-0732">Signal</keyword>
<dbReference type="HOGENOM" id="CLU_2034329_0_0_7"/>
<organism evidence="2 3">
    <name type="scientific">Solidesulfovibrio carbinoliphilus subsp. oakridgensis</name>
    <dbReference type="NCBI Taxonomy" id="694327"/>
    <lineage>
        <taxon>Bacteria</taxon>
        <taxon>Pseudomonadati</taxon>
        <taxon>Thermodesulfobacteriota</taxon>
        <taxon>Desulfovibrionia</taxon>
        <taxon>Desulfovibrionales</taxon>
        <taxon>Desulfovibrionaceae</taxon>
        <taxon>Solidesulfovibrio</taxon>
    </lineage>
</organism>
<sequence length="121" mass="12683">MPHPLRSRSARFWTVLGCALALWPACGLAAQAQQSIDPFGTCCVAKVAITGYNTWAATCGDCSSNPGTYPISQPDPDKLVFVGPGGVAADSPFDAASAVCKCPSEDALRASEKRMRTFDGQ</sequence>
<evidence type="ECO:0000313" key="3">
    <source>
        <dbReference type="Proteomes" id="UP000004662"/>
    </source>
</evidence>
<keyword evidence="3" id="KW-1185">Reference proteome</keyword>
<dbReference type="RefSeq" id="WP_009181370.1">
    <property type="nucleotide sequence ID" value="NZ_CM001368.1"/>
</dbReference>
<evidence type="ECO:0000313" key="2">
    <source>
        <dbReference type="EMBL" id="EHJ47985.1"/>
    </source>
</evidence>
<feature type="signal peptide" evidence="1">
    <location>
        <begin position="1"/>
        <end position="29"/>
    </location>
</feature>
<dbReference type="AlphaFoldDB" id="G7Q6Q0"/>
<protein>
    <recommendedName>
        <fullName evidence="4">Lipoprotein</fullName>
    </recommendedName>
</protein>
<reference evidence="3" key="1">
    <citation type="journal article" date="2015" name="Genome Announc.">
        <title>High-Quality Draft Genome Sequence of Desulfovibrio carbinoliphilus FW-101-2B, an Organic Acid-Oxidizing Sulfate-Reducing Bacterium Isolated from Uranium(VI)-Contaminated Groundwater.</title>
        <authorList>
            <person name="Ramsay B.D."/>
            <person name="Hwang C."/>
            <person name="Woo H.L."/>
            <person name="Carroll S.L."/>
            <person name="Lucas S."/>
            <person name="Han J."/>
            <person name="Lapidus A.L."/>
            <person name="Cheng J.F."/>
            <person name="Goodwin L.A."/>
            <person name="Pitluck S."/>
            <person name="Peters L."/>
            <person name="Chertkov O."/>
            <person name="Held B."/>
            <person name="Detter J.C."/>
            <person name="Han C.S."/>
            <person name="Tapia R."/>
            <person name="Land M.L."/>
            <person name="Hauser L.J."/>
            <person name="Kyrpides N.C."/>
            <person name="Ivanova N.N."/>
            <person name="Mikhailova N."/>
            <person name="Pagani I."/>
            <person name="Woyke T."/>
            <person name="Arkin A.P."/>
            <person name="Dehal P."/>
            <person name="Chivian D."/>
            <person name="Criddle C.S."/>
            <person name="Wu W."/>
            <person name="Chakraborty R."/>
            <person name="Hazen T.C."/>
            <person name="Fields M.W."/>
        </authorList>
    </citation>
    <scope>NUCLEOTIDE SEQUENCE [LARGE SCALE GENOMIC DNA]</scope>
    <source>
        <strain evidence="3">FW-101-2B</strain>
    </source>
</reference>
<evidence type="ECO:0000256" key="1">
    <source>
        <dbReference type="SAM" id="SignalP"/>
    </source>
</evidence>
<feature type="chain" id="PRO_5003503305" description="Lipoprotein" evidence="1">
    <location>
        <begin position="30"/>
        <end position="121"/>
    </location>
</feature>
<dbReference type="Proteomes" id="UP000004662">
    <property type="component" value="Chromosome"/>
</dbReference>
<proteinExistence type="predicted"/>
<dbReference type="OrthoDB" id="5459667at2"/>
<dbReference type="STRING" id="694327.DFW101_1979"/>
<evidence type="ECO:0008006" key="4">
    <source>
        <dbReference type="Google" id="ProtNLM"/>
    </source>
</evidence>
<accession>G7Q6Q0</accession>